<accession>A0ABW5V976</accession>
<dbReference type="EMBL" id="JBHUNA010000033">
    <property type="protein sequence ID" value="MFD2761990.1"/>
    <property type="molecule type" value="Genomic_DNA"/>
</dbReference>
<evidence type="ECO:0000313" key="2">
    <source>
        <dbReference type="EMBL" id="MFD2761990.1"/>
    </source>
</evidence>
<keyword evidence="1" id="KW-0812">Transmembrane</keyword>
<keyword evidence="1" id="KW-1133">Transmembrane helix</keyword>
<reference evidence="3" key="1">
    <citation type="journal article" date="2019" name="Int. J. Syst. Evol. Microbiol.">
        <title>The Global Catalogue of Microorganisms (GCM) 10K type strain sequencing project: providing services to taxonomists for standard genome sequencing and annotation.</title>
        <authorList>
            <consortium name="The Broad Institute Genomics Platform"/>
            <consortium name="The Broad Institute Genome Sequencing Center for Infectious Disease"/>
            <person name="Wu L."/>
            <person name="Ma J."/>
        </authorList>
    </citation>
    <scope>NUCLEOTIDE SEQUENCE [LARGE SCALE GENOMIC DNA]</scope>
    <source>
        <strain evidence="3">TISTR 1535</strain>
    </source>
</reference>
<organism evidence="2 3">
    <name type="scientific">Lentibacillus juripiscarius</name>
    <dbReference type="NCBI Taxonomy" id="257446"/>
    <lineage>
        <taxon>Bacteria</taxon>
        <taxon>Bacillati</taxon>
        <taxon>Bacillota</taxon>
        <taxon>Bacilli</taxon>
        <taxon>Bacillales</taxon>
        <taxon>Bacillaceae</taxon>
        <taxon>Lentibacillus</taxon>
    </lineage>
</organism>
<protein>
    <recommendedName>
        <fullName evidence="4">EfeO-type cupredoxin-like domain-containing protein</fullName>
    </recommendedName>
</protein>
<name>A0ABW5V976_9BACI</name>
<gene>
    <name evidence="2" type="ORF">ACFSUO_13610</name>
</gene>
<dbReference type="RefSeq" id="WP_382395047.1">
    <property type="nucleotide sequence ID" value="NZ_JBHUNA010000033.1"/>
</dbReference>
<evidence type="ECO:0000313" key="3">
    <source>
        <dbReference type="Proteomes" id="UP001597502"/>
    </source>
</evidence>
<feature type="transmembrane region" description="Helical" evidence="1">
    <location>
        <begin position="7"/>
        <end position="23"/>
    </location>
</feature>
<comment type="caution">
    <text evidence="2">The sequence shown here is derived from an EMBL/GenBank/DDBJ whole genome shotgun (WGS) entry which is preliminary data.</text>
</comment>
<dbReference type="Proteomes" id="UP001597502">
    <property type="component" value="Unassembled WGS sequence"/>
</dbReference>
<keyword evidence="3" id="KW-1185">Reference proteome</keyword>
<evidence type="ECO:0008006" key="4">
    <source>
        <dbReference type="Google" id="ProtNLM"/>
    </source>
</evidence>
<sequence>MKRTAKAIIIICVFLLLLLYLYYELEDAELASGKTREIHKGDFVMHIQVERMDEGFRVYRSVQYTGEDPVTVKHQTPLISLSFKRRNHDYTGSTVAKTLKKGSTYHPQDPKTFKAPNEGEHMLFCESVFKAGKKEVTIQHEEKLVFE</sequence>
<evidence type="ECO:0000256" key="1">
    <source>
        <dbReference type="SAM" id="Phobius"/>
    </source>
</evidence>
<proteinExistence type="predicted"/>
<keyword evidence="1" id="KW-0472">Membrane</keyword>